<feature type="compositionally biased region" description="Basic and acidic residues" evidence="1">
    <location>
        <begin position="81"/>
        <end position="98"/>
    </location>
</feature>
<dbReference type="AlphaFoldDB" id="A0A1G4UD79"/>
<dbReference type="Proteomes" id="UP000198889">
    <property type="component" value="Unassembled WGS sequence"/>
</dbReference>
<feature type="region of interest" description="Disordered" evidence="1">
    <location>
        <begin position="58"/>
        <end position="98"/>
    </location>
</feature>
<dbReference type="STRING" id="177413.SAMN05660859_3642"/>
<organism evidence="2 3">
    <name type="scientific">Ancylobacter rudongensis</name>
    <dbReference type="NCBI Taxonomy" id="177413"/>
    <lineage>
        <taxon>Bacteria</taxon>
        <taxon>Pseudomonadati</taxon>
        <taxon>Pseudomonadota</taxon>
        <taxon>Alphaproteobacteria</taxon>
        <taxon>Hyphomicrobiales</taxon>
        <taxon>Xanthobacteraceae</taxon>
        <taxon>Ancylobacter</taxon>
    </lineage>
</organism>
<evidence type="ECO:0008006" key="4">
    <source>
        <dbReference type="Google" id="ProtNLM"/>
    </source>
</evidence>
<dbReference type="Gene3D" id="3.90.226.10">
    <property type="entry name" value="2-enoyl-CoA Hydratase, Chain A, domain 1"/>
    <property type="match status" value="1"/>
</dbReference>
<evidence type="ECO:0000256" key="1">
    <source>
        <dbReference type="SAM" id="MobiDB-lite"/>
    </source>
</evidence>
<keyword evidence="3" id="KW-1185">Reference proteome</keyword>
<dbReference type="RefSeq" id="WP_091442514.1">
    <property type="nucleotide sequence ID" value="NZ_FMTP01000006.1"/>
</dbReference>
<name>A0A1G4UD79_9HYPH</name>
<accession>A0A1G4UD79</accession>
<reference evidence="3" key="1">
    <citation type="submission" date="2016-10" db="EMBL/GenBank/DDBJ databases">
        <authorList>
            <person name="Varghese N."/>
            <person name="Submissions S."/>
        </authorList>
    </citation>
    <scope>NUCLEOTIDE SEQUENCE [LARGE SCALE GENOMIC DNA]</scope>
    <source>
        <strain evidence="3">CGMCC 1.1761</strain>
    </source>
</reference>
<protein>
    <recommendedName>
        <fullName evidence="4">Clp protease</fullName>
    </recommendedName>
</protein>
<evidence type="ECO:0000313" key="2">
    <source>
        <dbReference type="EMBL" id="SCW90689.1"/>
    </source>
</evidence>
<dbReference type="EMBL" id="FMTP01000006">
    <property type="protein sequence ID" value="SCW90689.1"/>
    <property type="molecule type" value="Genomic_DNA"/>
</dbReference>
<gene>
    <name evidence="2" type="ORF">SAMN05660859_3642</name>
</gene>
<evidence type="ECO:0000313" key="3">
    <source>
        <dbReference type="Proteomes" id="UP000198889"/>
    </source>
</evidence>
<proteinExistence type="predicted"/>
<dbReference type="SUPFAM" id="SSF52096">
    <property type="entry name" value="ClpP/crotonase"/>
    <property type="match status" value="1"/>
</dbReference>
<sequence length="271" mass="28994">MDTTVSGPNSPAPRRALWRRALGDRPDETLLRLFFRALVGLTVLVVVWDFHERGQAPASLPNADPTAPAQAPAVPYLPSARPDKAAPGEDRPGRQPDSELRQAMTIELLADGRLEARGTITPGTAERFKAELEKRGSYVKAVVLSSPGGSVADALSMGRLIRARGLNTRVEAKALCASSCPLILAAGVKRTAEPGAAIGVHQVFAAPQPGGPHLDGAEGMAQAQRVSAEAQRHLVSMGVDPRVWISAMETPPQEMFYFTPEELREFKLATP</sequence>
<dbReference type="InterPro" id="IPR029045">
    <property type="entry name" value="ClpP/crotonase-like_dom_sf"/>
</dbReference>